<dbReference type="SMART" id="SM00174">
    <property type="entry name" value="RHO"/>
    <property type="match status" value="1"/>
</dbReference>
<dbReference type="InterPro" id="IPR027417">
    <property type="entry name" value="P-loop_NTPase"/>
</dbReference>
<keyword evidence="3" id="KW-1185">Reference proteome</keyword>
<dbReference type="Pfam" id="PF00071">
    <property type="entry name" value="Ras"/>
    <property type="match status" value="1"/>
</dbReference>
<dbReference type="GO" id="GO:0003924">
    <property type="term" value="F:GTPase activity"/>
    <property type="evidence" value="ECO:0007669"/>
    <property type="project" value="InterPro"/>
</dbReference>
<dbReference type="FunFam" id="3.40.50.300:FF:001204">
    <property type="entry name" value="Small GTP-binding protein, putative"/>
    <property type="match status" value="1"/>
</dbReference>
<dbReference type="PROSITE" id="PS51419">
    <property type="entry name" value="RAB"/>
    <property type="match status" value="1"/>
</dbReference>
<dbReference type="NCBIfam" id="TIGR00231">
    <property type="entry name" value="small_GTP"/>
    <property type="match status" value="1"/>
</dbReference>
<dbReference type="PROSITE" id="PS51421">
    <property type="entry name" value="RAS"/>
    <property type="match status" value="1"/>
</dbReference>
<dbReference type="SUPFAM" id="SSF52540">
    <property type="entry name" value="P-loop containing nucleoside triphosphate hydrolases"/>
    <property type="match status" value="1"/>
</dbReference>
<dbReference type="InterPro" id="IPR001806">
    <property type="entry name" value="Small_GTPase"/>
</dbReference>
<dbReference type="RefSeq" id="XP_068345993.1">
    <property type="nucleotide sequence ID" value="XM_068496501.1"/>
</dbReference>
<reference evidence="2" key="1">
    <citation type="submission" date="2016-10" db="EMBL/GenBank/DDBJ databases">
        <authorList>
            <person name="Benchimol M."/>
            <person name="Almeida L.G."/>
            <person name="Vasconcelos A.T."/>
            <person name="Perreira-Neves A."/>
            <person name="Rosa I.A."/>
            <person name="Tasca T."/>
            <person name="Bogo M.R."/>
            <person name="de Souza W."/>
        </authorList>
    </citation>
    <scope>NUCLEOTIDE SEQUENCE [LARGE SCALE GENOMIC DNA]</scope>
    <source>
        <strain evidence="2">K</strain>
    </source>
</reference>
<dbReference type="GeneID" id="94831205"/>
<keyword evidence="1" id="KW-0547">Nucleotide-binding</keyword>
<comment type="caution">
    <text evidence="2">The sequence shown here is derived from an EMBL/GenBank/DDBJ whole genome shotgun (WGS) entry which is preliminary data.</text>
</comment>
<name>A0A1J4IZS9_9EUKA</name>
<protein>
    <submittedName>
        <fullName evidence="2">Small GTP-binding protein</fullName>
    </submittedName>
</protein>
<proteinExistence type="predicted"/>
<dbReference type="CDD" id="cd00154">
    <property type="entry name" value="Rab"/>
    <property type="match status" value="1"/>
</dbReference>
<dbReference type="EMBL" id="MLAK01001459">
    <property type="protein sequence ID" value="OHS92856.1"/>
    <property type="molecule type" value="Genomic_DNA"/>
</dbReference>
<dbReference type="PRINTS" id="PR00449">
    <property type="entry name" value="RASTRNSFRMNG"/>
</dbReference>
<evidence type="ECO:0000313" key="2">
    <source>
        <dbReference type="EMBL" id="OHS92856.1"/>
    </source>
</evidence>
<accession>A0A1J4IZS9</accession>
<dbReference type="GO" id="GO:0005525">
    <property type="term" value="F:GTP binding"/>
    <property type="evidence" value="ECO:0007669"/>
    <property type="project" value="InterPro"/>
</dbReference>
<dbReference type="OrthoDB" id="6475378at2759"/>
<evidence type="ECO:0000313" key="3">
    <source>
        <dbReference type="Proteomes" id="UP000179807"/>
    </source>
</evidence>
<dbReference type="PROSITE" id="PS51420">
    <property type="entry name" value="RHO"/>
    <property type="match status" value="1"/>
</dbReference>
<dbReference type="SMART" id="SM00173">
    <property type="entry name" value="RAS"/>
    <property type="match status" value="1"/>
</dbReference>
<dbReference type="AlphaFoldDB" id="A0A1J4IZS9"/>
<sequence>MSPQYEFKVVLLGSVAVGKTAIANRLQYQLFESDYQPTIGAGFIPYRTVYNDKEIELQIWDTAGMERYKGLGAIYYRDAVAAVLVYDQSNPESADSLNDWLNSLRVNVKRPCLIFIVGNKTDLSTNAVDSEKMKEWCHESGFMFAQTSAKTGNGVEELFQTIIDKLLASSAAIEMSNENNAKAPKIQNENRSVNCC</sequence>
<dbReference type="VEuPathDB" id="TrichDB:TRFO_12214"/>
<dbReference type="PANTHER" id="PTHR47978">
    <property type="match status" value="1"/>
</dbReference>
<dbReference type="SMART" id="SM00175">
    <property type="entry name" value="RAB"/>
    <property type="match status" value="1"/>
</dbReference>
<gene>
    <name evidence="2" type="ORF">TRFO_12214</name>
</gene>
<organism evidence="2 3">
    <name type="scientific">Tritrichomonas foetus</name>
    <dbReference type="NCBI Taxonomy" id="1144522"/>
    <lineage>
        <taxon>Eukaryota</taxon>
        <taxon>Metamonada</taxon>
        <taxon>Parabasalia</taxon>
        <taxon>Tritrichomonadida</taxon>
        <taxon>Tritrichomonadidae</taxon>
        <taxon>Tritrichomonas</taxon>
    </lineage>
</organism>
<dbReference type="Proteomes" id="UP000179807">
    <property type="component" value="Unassembled WGS sequence"/>
</dbReference>
<evidence type="ECO:0000256" key="1">
    <source>
        <dbReference type="ARBA" id="ARBA00022741"/>
    </source>
</evidence>
<dbReference type="InterPro" id="IPR005225">
    <property type="entry name" value="Small_GTP-bd"/>
</dbReference>
<dbReference type="Gene3D" id="3.40.50.300">
    <property type="entry name" value="P-loop containing nucleotide triphosphate hydrolases"/>
    <property type="match status" value="1"/>
</dbReference>
<dbReference type="SMART" id="SM00176">
    <property type="entry name" value="RAN"/>
    <property type="match status" value="1"/>
</dbReference>